<feature type="region of interest" description="Disordered" evidence="1">
    <location>
        <begin position="232"/>
        <end position="293"/>
    </location>
</feature>
<dbReference type="InterPro" id="IPR038765">
    <property type="entry name" value="Papain-like_cys_pep_sf"/>
</dbReference>
<dbReference type="EMBL" id="JAWDGP010007596">
    <property type="protein sequence ID" value="KAK3711802.1"/>
    <property type="molecule type" value="Genomic_DNA"/>
</dbReference>
<dbReference type="Gene3D" id="3.90.70.80">
    <property type="match status" value="1"/>
</dbReference>
<organism evidence="3 4">
    <name type="scientific">Elysia crispata</name>
    <name type="common">lettuce slug</name>
    <dbReference type="NCBI Taxonomy" id="231223"/>
    <lineage>
        <taxon>Eukaryota</taxon>
        <taxon>Metazoa</taxon>
        <taxon>Spiralia</taxon>
        <taxon>Lophotrochozoa</taxon>
        <taxon>Mollusca</taxon>
        <taxon>Gastropoda</taxon>
        <taxon>Heterobranchia</taxon>
        <taxon>Euthyneura</taxon>
        <taxon>Panpulmonata</taxon>
        <taxon>Sacoglossa</taxon>
        <taxon>Placobranchoidea</taxon>
        <taxon>Plakobranchidae</taxon>
        <taxon>Elysia</taxon>
    </lineage>
</organism>
<feature type="domain" description="OTU" evidence="2">
    <location>
        <begin position="87"/>
        <end position="229"/>
    </location>
</feature>
<dbReference type="Proteomes" id="UP001283361">
    <property type="component" value="Unassembled WGS sequence"/>
</dbReference>
<protein>
    <recommendedName>
        <fullName evidence="2">OTU domain-containing protein</fullName>
    </recommendedName>
</protein>
<accession>A0AAE0XTS0</accession>
<feature type="compositionally biased region" description="Polar residues" evidence="1">
    <location>
        <begin position="239"/>
        <end position="253"/>
    </location>
</feature>
<feature type="region of interest" description="Disordered" evidence="1">
    <location>
        <begin position="312"/>
        <end position="347"/>
    </location>
</feature>
<feature type="compositionally biased region" description="Low complexity" evidence="1">
    <location>
        <begin position="278"/>
        <end position="293"/>
    </location>
</feature>
<dbReference type="AlphaFoldDB" id="A0AAE0XTS0"/>
<dbReference type="PANTHER" id="PTHR12419:SF7">
    <property type="entry name" value="OTU DOMAIN-CONTAINING PROTEIN 3"/>
    <property type="match status" value="1"/>
</dbReference>
<gene>
    <name evidence="3" type="ORF">RRG08_037006</name>
</gene>
<dbReference type="GO" id="GO:0016579">
    <property type="term" value="P:protein deubiquitination"/>
    <property type="evidence" value="ECO:0007669"/>
    <property type="project" value="TreeGrafter"/>
</dbReference>
<proteinExistence type="predicted"/>
<evidence type="ECO:0000313" key="4">
    <source>
        <dbReference type="Proteomes" id="UP001283361"/>
    </source>
</evidence>
<dbReference type="SUPFAM" id="SSF54001">
    <property type="entry name" value="Cysteine proteinases"/>
    <property type="match status" value="1"/>
</dbReference>
<sequence>MLAVRLLPRLSCIQCPRMSRWARRGQCHGRLVRPGSSARQRQESPVFHPISRRWQERQCRRLRLPLSKTLNLARSRPAPLLRHREPCLVHEIGGDGNCLFRCLSLVITGSESFHNLVRQRIVSHISENCKAFSALLPESPRNGNAHADACAHYLSTSKMATGATWGSDVEILAAAHLLHTRIFVYTMHGSAWQWVEHGMELTEPGRKPCKESIYLMHTGLVHYDLVEDVEKSSDAGKDTSPTLASSSRRISNKASEKAGQYRGYIVPCTRPDTHSDSGQRSSSRNSSISSYSSSSIDSNVSCGESLGSSVSHSNASAACSKRRRPGVTSSSARQRFLPTSSSYTCNNNNSLMKKMMPRNHKINLNPSLKTASNLTKSPSGALSSETLDKRCGCMHHYGINNNNKENIELKPRPGPNNKNRTRFGATVFQAGHTKLGARFGVTVCQAAHTKHGARFGATVCQAGHTKHGARFGATICQAGYAKHRARFGTTVCQSCHAKHGTRFGTTVCQVDHIEHGATFGATACQAGHTK</sequence>
<dbReference type="InterPro" id="IPR003323">
    <property type="entry name" value="OTU_dom"/>
</dbReference>
<dbReference type="Pfam" id="PF02338">
    <property type="entry name" value="OTU"/>
    <property type="match status" value="1"/>
</dbReference>
<comment type="caution">
    <text evidence="3">The sequence shown here is derived from an EMBL/GenBank/DDBJ whole genome shotgun (WGS) entry which is preliminary data.</text>
</comment>
<keyword evidence="4" id="KW-1185">Reference proteome</keyword>
<name>A0AAE0XTS0_9GAST</name>
<evidence type="ECO:0000259" key="2">
    <source>
        <dbReference type="PROSITE" id="PS50802"/>
    </source>
</evidence>
<dbReference type="GO" id="GO:0004843">
    <property type="term" value="F:cysteine-type deubiquitinase activity"/>
    <property type="evidence" value="ECO:0007669"/>
    <property type="project" value="TreeGrafter"/>
</dbReference>
<reference evidence="3" key="1">
    <citation type="journal article" date="2023" name="G3 (Bethesda)">
        <title>A reference genome for the long-term kleptoplast-retaining sea slug Elysia crispata morphotype clarki.</title>
        <authorList>
            <person name="Eastman K.E."/>
            <person name="Pendleton A.L."/>
            <person name="Shaikh M.A."/>
            <person name="Suttiyut T."/>
            <person name="Ogas R."/>
            <person name="Tomko P."/>
            <person name="Gavelis G."/>
            <person name="Widhalm J.R."/>
            <person name="Wisecaver J.H."/>
        </authorList>
    </citation>
    <scope>NUCLEOTIDE SEQUENCE</scope>
    <source>
        <strain evidence="3">ECLA1</strain>
    </source>
</reference>
<dbReference type="PANTHER" id="PTHR12419">
    <property type="entry name" value="OTU DOMAIN CONTAINING PROTEIN"/>
    <property type="match status" value="1"/>
</dbReference>
<evidence type="ECO:0000313" key="3">
    <source>
        <dbReference type="EMBL" id="KAK3711802.1"/>
    </source>
</evidence>
<dbReference type="CDD" id="cd22755">
    <property type="entry name" value="OTU_CeDUB-like"/>
    <property type="match status" value="1"/>
</dbReference>
<dbReference type="PROSITE" id="PS50802">
    <property type="entry name" value="OTU"/>
    <property type="match status" value="1"/>
</dbReference>
<evidence type="ECO:0000256" key="1">
    <source>
        <dbReference type="SAM" id="MobiDB-lite"/>
    </source>
</evidence>
<dbReference type="InterPro" id="IPR050704">
    <property type="entry name" value="Peptidase_C85-like"/>
</dbReference>